<dbReference type="GO" id="GO:0005975">
    <property type="term" value="P:carbohydrate metabolic process"/>
    <property type="evidence" value="ECO:0007669"/>
    <property type="project" value="InterPro"/>
</dbReference>
<sequence length="186" mass="21536">MGLSYYRFSLSWPRILPNGRPDSVSADGLRYYNALINELLDNGINPQVTLYHWDLPQALEDEGGFLSDDFPQWFNDYANYCFEQFGDRVKFWITFNEPLTLLCRVHPSDVEAASRSLRFGLGWYANPIFKNGDYPDIMKEKIARKSDAQGLASSRLPEFTEEEKDMIKGTYDFFGLNHYIPLLCGF</sequence>
<dbReference type="Gene3D" id="3.20.20.80">
    <property type="entry name" value="Glycosidases"/>
    <property type="match status" value="2"/>
</dbReference>
<dbReference type="EMBL" id="MRZV01000326">
    <property type="protein sequence ID" value="PIK52494.1"/>
    <property type="molecule type" value="Genomic_DNA"/>
</dbReference>
<evidence type="ECO:0000313" key="6">
    <source>
        <dbReference type="Proteomes" id="UP000230750"/>
    </source>
</evidence>
<comment type="caution">
    <text evidence="5">The sequence shown here is derived from an EMBL/GenBank/DDBJ whole genome shotgun (WGS) entry which is preliminary data.</text>
</comment>
<name>A0A2G8KWV5_STIJA</name>
<proteinExistence type="inferred from homology"/>
<evidence type="ECO:0000313" key="5">
    <source>
        <dbReference type="EMBL" id="PIK52494.1"/>
    </source>
</evidence>
<dbReference type="Pfam" id="PF00232">
    <property type="entry name" value="Glyco_hydro_1"/>
    <property type="match status" value="2"/>
</dbReference>
<organism evidence="5 6">
    <name type="scientific">Stichopus japonicus</name>
    <name type="common">Sea cucumber</name>
    <dbReference type="NCBI Taxonomy" id="307972"/>
    <lineage>
        <taxon>Eukaryota</taxon>
        <taxon>Metazoa</taxon>
        <taxon>Echinodermata</taxon>
        <taxon>Eleutherozoa</taxon>
        <taxon>Echinozoa</taxon>
        <taxon>Holothuroidea</taxon>
        <taxon>Aspidochirotacea</taxon>
        <taxon>Aspidochirotida</taxon>
        <taxon>Stichopodidae</taxon>
        <taxon>Apostichopus</taxon>
    </lineage>
</organism>
<dbReference type="SUPFAM" id="SSF51445">
    <property type="entry name" value="(Trans)glycosidases"/>
    <property type="match status" value="1"/>
</dbReference>
<keyword evidence="6" id="KW-1185">Reference proteome</keyword>
<dbReference type="PANTHER" id="PTHR10353:SF36">
    <property type="entry name" value="LP05116P"/>
    <property type="match status" value="1"/>
</dbReference>
<dbReference type="OrthoDB" id="65569at2759"/>
<dbReference type="InterPro" id="IPR017853">
    <property type="entry name" value="GH"/>
</dbReference>
<dbReference type="PANTHER" id="PTHR10353">
    <property type="entry name" value="GLYCOSYL HYDROLASE"/>
    <property type="match status" value="1"/>
</dbReference>
<keyword evidence="3" id="KW-0326">Glycosidase</keyword>
<dbReference type="InterPro" id="IPR001360">
    <property type="entry name" value="Glyco_hydro_1"/>
</dbReference>
<gene>
    <name evidence="5" type="ORF">BSL78_10592</name>
</gene>
<evidence type="ECO:0000256" key="1">
    <source>
        <dbReference type="ARBA" id="ARBA00010838"/>
    </source>
</evidence>
<dbReference type="STRING" id="307972.A0A2G8KWV5"/>
<comment type="similarity">
    <text evidence="1 4">Belongs to the glycosyl hydrolase 1 family.</text>
</comment>
<accession>A0A2G8KWV5</accession>
<dbReference type="Proteomes" id="UP000230750">
    <property type="component" value="Unassembled WGS sequence"/>
</dbReference>
<protein>
    <submittedName>
        <fullName evidence="5">Putative cytosolic beta-glucosidase isoform X2</fullName>
    </submittedName>
</protein>
<reference evidence="5 6" key="1">
    <citation type="journal article" date="2017" name="PLoS Biol.">
        <title>The sea cucumber genome provides insights into morphological evolution and visceral regeneration.</title>
        <authorList>
            <person name="Zhang X."/>
            <person name="Sun L."/>
            <person name="Yuan J."/>
            <person name="Sun Y."/>
            <person name="Gao Y."/>
            <person name="Zhang L."/>
            <person name="Li S."/>
            <person name="Dai H."/>
            <person name="Hamel J.F."/>
            <person name="Liu C."/>
            <person name="Yu Y."/>
            <person name="Liu S."/>
            <person name="Lin W."/>
            <person name="Guo K."/>
            <person name="Jin S."/>
            <person name="Xu P."/>
            <person name="Storey K.B."/>
            <person name="Huan P."/>
            <person name="Zhang T."/>
            <person name="Zhou Y."/>
            <person name="Zhang J."/>
            <person name="Lin C."/>
            <person name="Li X."/>
            <person name="Xing L."/>
            <person name="Huo D."/>
            <person name="Sun M."/>
            <person name="Wang L."/>
            <person name="Mercier A."/>
            <person name="Li F."/>
            <person name="Yang H."/>
            <person name="Xiang J."/>
        </authorList>
    </citation>
    <scope>NUCLEOTIDE SEQUENCE [LARGE SCALE GENOMIC DNA]</scope>
    <source>
        <strain evidence="5">Shaxun</strain>
        <tissue evidence="5">Muscle</tissue>
    </source>
</reference>
<evidence type="ECO:0000256" key="2">
    <source>
        <dbReference type="ARBA" id="ARBA00022801"/>
    </source>
</evidence>
<dbReference type="GO" id="GO:0004553">
    <property type="term" value="F:hydrolase activity, hydrolyzing O-glycosyl compounds"/>
    <property type="evidence" value="ECO:0007669"/>
    <property type="project" value="InterPro"/>
</dbReference>
<evidence type="ECO:0000256" key="3">
    <source>
        <dbReference type="ARBA" id="ARBA00023295"/>
    </source>
</evidence>
<keyword evidence="2" id="KW-0378">Hydrolase</keyword>
<evidence type="ECO:0000256" key="4">
    <source>
        <dbReference type="RuleBase" id="RU003690"/>
    </source>
</evidence>
<dbReference type="AlphaFoldDB" id="A0A2G8KWV5"/>